<evidence type="ECO:0008006" key="4">
    <source>
        <dbReference type="Google" id="ProtNLM"/>
    </source>
</evidence>
<protein>
    <recommendedName>
        <fullName evidence="4">ArsR family transcriptional regulator</fullName>
    </recommendedName>
</protein>
<dbReference type="InterPro" id="IPR036390">
    <property type="entry name" value="WH_DNA-bd_sf"/>
</dbReference>
<comment type="caution">
    <text evidence="2">The sequence shown here is derived from an EMBL/GenBank/DDBJ whole genome shotgun (WGS) entry which is preliminary data.</text>
</comment>
<keyword evidence="1" id="KW-1133">Transmembrane helix</keyword>
<keyword evidence="1" id="KW-0472">Membrane</keyword>
<dbReference type="SUPFAM" id="SSF46785">
    <property type="entry name" value="Winged helix' DNA-binding domain"/>
    <property type="match status" value="1"/>
</dbReference>
<dbReference type="RefSeq" id="WP_029773186.1">
    <property type="nucleotide sequence ID" value="NZ_BMIT01000017.1"/>
</dbReference>
<reference evidence="3" key="1">
    <citation type="journal article" date="2019" name="Int. J. Syst. Evol. Microbiol.">
        <title>The Global Catalogue of Microorganisms (GCM) 10K type strain sequencing project: providing services to taxonomists for standard genome sequencing and annotation.</title>
        <authorList>
            <consortium name="The Broad Institute Genomics Platform"/>
            <consortium name="The Broad Institute Genome Sequencing Center for Infectious Disease"/>
            <person name="Wu L."/>
            <person name="Ma J."/>
        </authorList>
    </citation>
    <scope>NUCLEOTIDE SEQUENCE [LARGE SCALE GENOMIC DNA]</scope>
    <source>
        <strain evidence="3">CGMCC 1.15394</strain>
    </source>
</reference>
<keyword evidence="1" id="KW-0812">Transmembrane</keyword>
<dbReference type="EMBL" id="BMIT01000017">
    <property type="protein sequence ID" value="GGF07076.1"/>
    <property type="molecule type" value="Genomic_DNA"/>
</dbReference>
<gene>
    <name evidence="2" type="primary">gp26</name>
    <name evidence="2" type="ORF">GCM10008027_34990</name>
</gene>
<accession>A0ABQ1TYZ9</accession>
<organism evidence="2 3">
    <name type="scientific">Pseudoalteromonas gelatinilytica</name>
    <dbReference type="NCBI Taxonomy" id="1703256"/>
    <lineage>
        <taxon>Bacteria</taxon>
        <taxon>Pseudomonadati</taxon>
        <taxon>Pseudomonadota</taxon>
        <taxon>Gammaproteobacteria</taxon>
        <taxon>Alteromonadales</taxon>
        <taxon>Pseudoalteromonadaceae</taxon>
        <taxon>Pseudoalteromonas</taxon>
    </lineage>
</organism>
<sequence length="98" mass="10573">MKDLFDADQRLVILRALNEAAGYSANCSMLSCVLATYGHNISRDRVRAHMRFLEDVGLLTIDVVGDKTLVARITEQGADVATGRKSVDGVKRPAPGGN</sequence>
<name>A0ABQ1TYZ9_9GAMM</name>
<evidence type="ECO:0000256" key="1">
    <source>
        <dbReference type="SAM" id="Phobius"/>
    </source>
</evidence>
<evidence type="ECO:0000313" key="2">
    <source>
        <dbReference type="EMBL" id="GGF07076.1"/>
    </source>
</evidence>
<dbReference type="Proteomes" id="UP000638462">
    <property type="component" value="Unassembled WGS sequence"/>
</dbReference>
<proteinExistence type="predicted"/>
<feature type="transmembrane region" description="Helical" evidence="1">
    <location>
        <begin position="20"/>
        <end position="41"/>
    </location>
</feature>
<keyword evidence="3" id="KW-1185">Reference proteome</keyword>
<evidence type="ECO:0000313" key="3">
    <source>
        <dbReference type="Proteomes" id="UP000638462"/>
    </source>
</evidence>
<dbReference type="PROSITE" id="PS51257">
    <property type="entry name" value="PROKAR_LIPOPROTEIN"/>
    <property type="match status" value="1"/>
</dbReference>